<proteinExistence type="predicted"/>
<organism evidence="2 3">
    <name type="scientific">Enterobacter kobei</name>
    <dbReference type="NCBI Taxonomy" id="208224"/>
    <lineage>
        <taxon>Bacteria</taxon>
        <taxon>Pseudomonadati</taxon>
        <taxon>Pseudomonadota</taxon>
        <taxon>Gammaproteobacteria</taxon>
        <taxon>Enterobacterales</taxon>
        <taxon>Enterobacteriaceae</taxon>
        <taxon>Enterobacter</taxon>
        <taxon>Enterobacter cloacae complex</taxon>
    </lineage>
</organism>
<keyword evidence="3" id="KW-1185">Reference proteome</keyword>
<reference evidence="2 3" key="1">
    <citation type="submission" date="2018-06" db="EMBL/GenBank/DDBJ databases">
        <title>ACT-28, a chromosomally-encoded AmpC with carbapenemase activity from Enterobacter kobei.</title>
        <authorList>
            <person name="Jousset A.B."/>
            <person name="Oueslati S."/>
            <person name="Bernabeu S."/>
            <person name="Takissian J."/>
            <person name="Creton E."/>
            <person name="Vogel A."/>
            <person name="Cotellon G."/>
            <person name="Bonnin R.A."/>
            <person name="Dortet L."/>
            <person name="Naas T."/>
        </authorList>
    </citation>
    <scope>NUCLEOTIDE SEQUENCE [LARGE SCALE GENOMIC DNA]</scope>
    <source>
        <strain evidence="2 3">149H6</strain>
    </source>
</reference>
<sequence>MWNASAVWGTYANKPDAETFHCVSFVKQIGKPLSFVLFLHHHHAGLNETKRKMTTNTIRNGEESETSDRNGGTT</sequence>
<evidence type="ECO:0000313" key="3">
    <source>
        <dbReference type="Proteomes" id="UP000250603"/>
    </source>
</evidence>
<comment type="caution">
    <text evidence="2">The sequence shown here is derived from an EMBL/GenBank/DDBJ whole genome shotgun (WGS) entry which is preliminary data.</text>
</comment>
<protein>
    <submittedName>
        <fullName evidence="2">Uncharacterized protein</fullName>
    </submittedName>
</protein>
<evidence type="ECO:0000313" key="2">
    <source>
        <dbReference type="EMBL" id="RAY27056.1"/>
    </source>
</evidence>
<accession>A0ABX9F2D5</accession>
<name>A0ABX9F2D5_9ENTR</name>
<evidence type="ECO:0000256" key="1">
    <source>
        <dbReference type="SAM" id="MobiDB-lite"/>
    </source>
</evidence>
<dbReference type="EMBL" id="QMCK01000030">
    <property type="protein sequence ID" value="RAY27056.1"/>
    <property type="molecule type" value="Genomic_DNA"/>
</dbReference>
<feature type="region of interest" description="Disordered" evidence="1">
    <location>
        <begin position="51"/>
        <end position="74"/>
    </location>
</feature>
<gene>
    <name evidence="2" type="ORF">DP181_10250</name>
</gene>
<dbReference type="Proteomes" id="UP000250603">
    <property type="component" value="Unassembled WGS sequence"/>
</dbReference>